<proteinExistence type="predicted"/>
<dbReference type="EMBL" id="GBRH01163967">
    <property type="protein sequence ID" value="JAE33929.1"/>
    <property type="molecule type" value="Transcribed_RNA"/>
</dbReference>
<reference evidence="1" key="1">
    <citation type="submission" date="2014-09" db="EMBL/GenBank/DDBJ databases">
        <authorList>
            <person name="Magalhaes I.L.F."/>
            <person name="Oliveira U."/>
            <person name="Santos F.R."/>
            <person name="Vidigal T.H.D.A."/>
            <person name="Brescovit A.D."/>
            <person name="Santos A.J."/>
        </authorList>
    </citation>
    <scope>NUCLEOTIDE SEQUENCE</scope>
    <source>
        <tissue evidence="1">Shoot tissue taken approximately 20 cm above the soil surface</tissue>
    </source>
</reference>
<reference evidence="1" key="2">
    <citation type="journal article" date="2015" name="Data Brief">
        <title>Shoot transcriptome of the giant reed, Arundo donax.</title>
        <authorList>
            <person name="Barrero R.A."/>
            <person name="Guerrero F.D."/>
            <person name="Moolhuijzen P."/>
            <person name="Goolsby J.A."/>
            <person name="Tidwell J."/>
            <person name="Bellgard S.E."/>
            <person name="Bellgard M.I."/>
        </authorList>
    </citation>
    <scope>NUCLEOTIDE SEQUENCE</scope>
    <source>
        <tissue evidence="1">Shoot tissue taken approximately 20 cm above the soil surface</tissue>
    </source>
</reference>
<protein>
    <submittedName>
        <fullName evidence="1">Uncharacterized protein</fullName>
    </submittedName>
</protein>
<sequence length="10" mass="1283">MQCMFHSKRD</sequence>
<evidence type="ECO:0000313" key="1">
    <source>
        <dbReference type="EMBL" id="JAE33929.1"/>
    </source>
</evidence>
<organism evidence="1">
    <name type="scientific">Arundo donax</name>
    <name type="common">Giant reed</name>
    <name type="synonym">Donax arundinaceus</name>
    <dbReference type="NCBI Taxonomy" id="35708"/>
    <lineage>
        <taxon>Eukaryota</taxon>
        <taxon>Viridiplantae</taxon>
        <taxon>Streptophyta</taxon>
        <taxon>Embryophyta</taxon>
        <taxon>Tracheophyta</taxon>
        <taxon>Spermatophyta</taxon>
        <taxon>Magnoliopsida</taxon>
        <taxon>Liliopsida</taxon>
        <taxon>Poales</taxon>
        <taxon>Poaceae</taxon>
        <taxon>PACMAD clade</taxon>
        <taxon>Arundinoideae</taxon>
        <taxon>Arundineae</taxon>
        <taxon>Arundo</taxon>
    </lineage>
</organism>
<name>A0A0A9HDN7_ARUDO</name>
<accession>A0A0A9HDN7</accession>